<reference evidence="1 2" key="1">
    <citation type="submission" date="2021-03" db="EMBL/GenBank/DDBJ databases">
        <title>Geobacter metallireducens gen. nov. sp. nov., a microorganism capable of coupling the complete oxidation of organic compounds to the reduction of iron and other metals.</title>
        <authorList>
            <person name="Li Y."/>
        </authorList>
    </citation>
    <scope>NUCLEOTIDE SEQUENCE [LARGE SCALE GENOMIC DNA]</scope>
    <source>
        <strain evidence="1 2">Jerry-YX</strain>
    </source>
</reference>
<organism evidence="1 2">
    <name type="scientific">Geobacter benzoatilyticus</name>
    <dbReference type="NCBI Taxonomy" id="2815309"/>
    <lineage>
        <taxon>Bacteria</taxon>
        <taxon>Pseudomonadati</taxon>
        <taxon>Thermodesulfobacteriota</taxon>
        <taxon>Desulfuromonadia</taxon>
        <taxon>Geobacterales</taxon>
        <taxon>Geobacteraceae</taxon>
        <taxon>Geobacter</taxon>
    </lineage>
</organism>
<dbReference type="Gene3D" id="1.25.10.10">
    <property type="entry name" value="Leucine-rich Repeat Variant"/>
    <property type="match status" value="5"/>
</dbReference>
<dbReference type="InterPro" id="IPR011989">
    <property type="entry name" value="ARM-like"/>
</dbReference>
<dbReference type="Proteomes" id="UP000663651">
    <property type="component" value="Chromosome"/>
</dbReference>
<dbReference type="InterPro" id="IPR016024">
    <property type="entry name" value="ARM-type_fold"/>
</dbReference>
<dbReference type="SMART" id="SM00567">
    <property type="entry name" value="EZ_HEAT"/>
    <property type="match status" value="13"/>
</dbReference>
<dbReference type="PANTHER" id="PTHR12697">
    <property type="entry name" value="PBS LYASE HEAT-LIKE PROTEIN"/>
    <property type="match status" value="1"/>
</dbReference>
<dbReference type="Pfam" id="PF13646">
    <property type="entry name" value="HEAT_2"/>
    <property type="match status" value="4"/>
</dbReference>
<dbReference type="InterPro" id="IPR004155">
    <property type="entry name" value="PBS_lyase_HEAT"/>
</dbReference>
<proteinExistence type="predicted"/>
<protein>
    <submittedName>
        <fullName evidence="1">HEAT repeat domain-containing protein</fullName>
    </submittedName>
</protein>
<sequence>MDDLENIRKQMNEPDEEMRRQAVISLSRYPLGNSRELFFMAMGDVSWRVRKEAVNALLTVSLDDATLDGLIGLLASSDNAGLRNSAVEALERLESRGVPMLLEHLKDPDHDVRKFVADILGNIGDRSSIPALVESLRDPDANVSAAAAENLGKIGDSRAVAPLIEALGKNDVWFRYSVLGALAKIGDPVPFAVFTPLINDALLKRPVFECLGALGDREAVPVLLEGIQDPVRSVREAAVCALLRLRARLPAVYTREVDDLLPGFKGKPCVEQLIDSLNTAESQVKEAIVGLLALIGDERAALPLLEWCRDEQLRRMCLNGFRSMGERGMKALLSVFSGADHEEKAFIIHIWGEMSFGGAESYLGEAMLSSNFAVRRSAVLAAGKIGLVGLLDQIAQLLDDSDPDVREGAVGALVRLASTGREKVSAIARKLAASPSPDARRDAARLLAALGEPEPLALLVKDESAVVRRSAVTALAGLGVPECAGNLIMALVDEDPDVRIAAAAGLGDVPGVKDLQPLIFSLDDEDPWVRCAALKSLGKIGGEGVLDAIEALLEKADGVVLITALETLAGLGGDRALAMVRKGLVSGDEEVVKSAIDILSRSDSGWIGEYGDMLLRHPHWDVRCAMARAMAHLLGDGAAVPLRKALETEQDELVRGEIRDLLGRWS</sequence>
<dbReference type="PANTHER" id="PTHR12697:SF5">
    <property type="entry name" value="DEOXYHYPUSINE HYDROXYLASE"/>
    <property type="match status" value="1"/>
</dbReference>
<evidence type="ECO:0000313" key="1">
    <source>
        <dbReference type="EMBL" id="QSV45536.1"/>
    </source>
</evidence>
<keyword evidence="2" id="KW-1185">Reference proteome</keyword>
<gene>
    <name evidence="1" type="ORF">JZM60_15680</name>
</gene>
<dbReference type="EMBL" id="CP071382">
    <property type="protein sequence ID" value="QSV45536.1"/>
    <property type="molecule type" value="Genomic_DNA"/>
</dbReference>
<dbReference type="SUPFAM" id="SSF48371">
    <property type="entry name" value="ARM repeat"/>
    <property type="match status" value="2"/>
</dbReference>
<name>A0ABX7Q289_9BACT</name>
<evidence type="ECO:0000313" key="2">
    <source>
        <dbReference type="Proteomes" id="UP000663651"/>
    </source>
</evidence>
<accession>A0ABX7Q289</accession>